<dbReference type="RefSeq" id="WP_249972468.1">
    <property type="nucleotide sequence ID" value="NZ_JAMFLZ010000002.1"/>
</dbReference>
<dbReference type="SUPFAM" id="SSF46626">
    <property type="entry name" value="Cytochrome c"/>
    <property type="match status" value="2"/>
</dbReference>
<keyword evidence="5" id="KW-0560">Oxidoreductase</keyword>
<evidence type="ECO:0000256" key="1">
    <source>
        <dbReference type="ARBA" id="ARBA00004196"/>
    </source>
</evidence>
<organism evidence="9 10">
    <name type="scientific">Jejuia spongiicola</name>
    <dbReference type="NCBI Taxonomy" id="2942207"/>
    <lineage>
        <taxon>Bacteria</taxon>
        <taxon>Pseudomonadati</taxon>
        <taxon>Bacteroidota</taxon>
        <taxon>Flavobacteriia</taxon>
        <taxon>Flavobacteriales</taxon>
        <taxon>Flavobacteriaceae</taxon>
        <taxon>Jejuia</taxon>
    </lineage>
</organism>
<dbReference type="PANTHER" id="PTHR30600">
    <property type="entry name" value="CYTOCHROME C PEROXIDASE-RELATED"/>
    <property type="match status" value="1"/>
</dbReference>
<evidence type="ECO:0000256" key="6">
    <source>
        <dbReference type="ARBA" id="ARBA00023004"/>
    </source>
</evidence>
<proteinExistence type="predicted"/>
<dbReference type="InterPro" id="IPR004852">
    <property type="entry name" value="Di-haem_cyt_c_peroxidsae"/>
</dbReference>
<protein>
    <submittedName>
        <fullName evidence="9">Methylamine utilization protein</fullName>
    </submittedName>
</protein>
<dbReference type="Proteomes" id="UP001165381">
    <property type="component" value="Unassembled WGS sequence"/>
</dbReference>
<evidence type="ECO:0000313" key="10">
    <source>
        <dbReference type="Proteomes" id="UP001165381"/>
    </source>
</evidence>
<evidence type="ECO:0000313" key="9">
    <source>
        <dbReference type="EMBL" id="MCL6294626.1"/>
    </source>
</evidence>
<dbReference type="Gene3D" id="1.10.760.10">
    <property type="entry name" value="Cytochrome c-like domain"/>
    <property type="match status" value="2"/>
</dbReference>
<dbReference type="EMBL" id="JAMFLZ010000002">
    <property type="protein sequence ID" value="MCL6294626.1"/>
    <property type="molecule type" value="Genomic_DNA"/>
</dbReference>
<gene>
    <name evidence="9" type="ORF">M3P09_06445</name>
</gene>
<comment type="caution">
    <text evidence="9">The sequence shown here is derived from an EMBL/GenBank/DDBJ whole genome shotgun (WGS) entry which is preliminary data.</text>
</comment>
<keyword evidence="10" id="KW-1185">Reference proteome</keyword>
<dbReference type="InterPro" id="IPR036909">
    <property type="entry name" value="Cyt_c-like_dom_sf"/>
</dbReference>
<dbReference type="InterPro" id="IPR051395">
    <property type="entry name" value="Cytochrome_c_Peroxidase/MauG"/>
</dbReference>
<keyword evidence="3 7" id="KW-0479">Metal-binding</keyword>
<accession>A0ABT0QCD1</accession>
<evidence type="ECO:0000259" key="8">
    <source>
        <dbReference type="PROSITE" id="PS51007"/>
    </source>
</evidence>
<feature type="domain" description="Cytochrome c" evidence="8">
    <location>
        <begin position="456"/>
        <end position="596"/>
    </location>
</feature>
<comment type="subcellular location">
    <subcellularLocation>
        <location evidence="1">Cell envelope</location>
    </subcellularLocation>
</comment>
<keyword evidence="6 7" id="KW-0408">Iron</keyword>
<evidence type="ECO:0000256" key="3">
    <source>
        <dbReference type="ARBA" id="ARBA00022723"/>
    </source>
</evidence>
<reference evidence="9" key="1">
    <citation type="submission" date="2022-05" db="EMBL/GenBank/DDBJ databases">
        <authorList>
            <person name="Park J.-S."/>
        </authorList>
    </citation>
    <scope>NUCLEOTIDE SEQUENCE</scope>
    <source>
        <strain evidence="9">2012CJ34-3</strain>
    </source>
</reference>
<evidence type="ECO:0000256" key="7">
    <source>
        <dbReference type="PROSITE-ProRule" id="PRU00433"/>
    </source>
</evidence>
<dbReference type="Pfam" id="PF03150">
    <property type="entry name" value="CCP_MauG"/>
    <property type="match status" value="1"/>
</dbReference>
<keyword evidence="4" id="KW-0732">Signal</keyword>
<evidence type="ECO:0000256" key="4">
    <source>
        <dbReference type="ARBA" id="ARBA00022729"/>
    </source>
</evidence>
<keyword evidence="2 7" id="KW-0349">Heme</keyword>
<evidence type="ECO:0000256" key="2">
    <source>
        <dbReference type="ARBA" id="ARBA00022617"/>
    </source>
</evidence>
<name>A0ABT0QCD1_9FLAO</name>
<feature type="domain" description="Cytochrome c" evidence="8">
    <location>
        <begin position="309"/>
        <end position="437"/>
    </location>
</feature>
<evidence type="ECO:0000256" key="5">
    <source>
        <dbReference type="ARBA" id="ARBA00023002"/>
    </source>
</evidence>
<dbReference type="PROSITE" id="PS51007">
    <property type="entry name" value="CYTC"/>
    <property type="match status" value="2"/>
</dbReference>
<dbReference type="InterPro" id="IPR009056">
    <property type="entry name" value="Cyt_c-like_dom"/>
</dbReference>
<sequence length="599" mass="69629">MKTYLNFITFKAKTCILSVCFLLFYTSCLDKEYKKIDYQESLNQLEKLYKHNLTKAYIFLDSISLKNNHDLNKSYYINSREYFKRSEPILSFLEKENFKSLNAPNIIKVHEEDPTDIKINQPIGYQVIEENLFSESMDTMALKRAINITSARLKLIKNNSKTILKEYHLLWLIRDALIRITTTGLSNFDSPVLGQSLTESGYALNTLKDILAIYESKFSNKSLYNKWQDELDSSIISLKTDFDTFDRYEYIKTHAHKQLELWNETVKNWQVEFPFEIALSNDFNSLFSENMFNKLHFSDYKSDTTKLEQKIILGKKLFKDVNLSKERNMSCATCHIKEKGFTDGKTTFDNRQKRNTPTLSYAAYQQLYFMDARSGSLEGQIVGVVNNHDEFNMSMDSIIKRVRKNTKYSFLLDSLYNNERDDFNLRHAIASYVRTLNPFNSKFDNNINGKENTLTKKEKRGFNLFMGKAACATCHFPPLFNGTIPPNFNDTELEIIGVPKTKENKNLDDDYGRYHLFNVEERKGSFKTPTVRNIAITNPYMHNGVYNTLEEVMDFYNEGGGAGLGFDLPHQTLPFDNLNLSESEIESIIAFMKTLTDNY</sequence>
<dbReference type="PANTHER" id="PTHR30600:SF10">
    <property type="entry name" value="BLL6722 PROTEIN"/>
    <property type="match status" value="1"/>
</dbReference>